<organism evidence="1 2">
    <name type="scientific">Lepeophtheirus salmonis</name>
    <name type="common">Salmon louse</name>
    <name type="synonym">Caligus salmonis</name>
    <dbReference type="NCBI Taxonomy" id="72036"/>
    <lineage>
        <taxon>Eukaryota</taxon>
        <taxon>Metazoa</taxon>
        <taxon>Ecdysozoa</taxon>
        <taxon>Arthropoda</taxon>
        <taxon>Crustacea</taxon>
        <taxon>Multicrustacea</taxon>
        <taxon>Hexanauplia</taxon>
        <taxon>Copepoda</taxon>
        <taxon>Siphonostomatoida</taxon>
        <taxon>Caligidae</taxon>
        <taxon>Lepeophtheirus</taxon>
    </lineage>
</organism>
<dbReference type="EMBL" id="HG994584">
    <property type="protein sequence ID" value="CAF2958010.1"/>
    <property type="molecule type" value="Genomic_DNA"/>
</dbReference>
<dbReference type="Proteomes" id="UP000675881">
    <property type="component" value="Chromosome 5"/>
</dbReference>
<proteinExistence type="predicted"/>
<gene>
    <name evidence="1" type="ORF">LSAA_9734</name>
</gene>
<reference evidence="1" key="1">
    <citation type="submission" date="2021-02" db="EMBL/GenBank/DDBJ databases">
        <authorList>
            <person name="Bekaert M."/>
        </authorList>
    </citation>
    <scope>NUCLEOTIDE SEQUENCE</scope>
    <source>
        <strain evidence="1">IoA-00</strain>
    </source>
</reference>
<sequence>MEDSNGDLANKRKKSIGSDDLQHLADSHQVMKKNVILFEATSQVPRRLCHSFLVGSPIEANRTLVGDPDRGVKFKGLHEDDRGKNRYAVRCPCPLLKCNTGMAIRQFTRVSV</sequence>
<evidence type="ECO:0000313" key="2">
    <source>
        <dbReference type="Proteomes" id="UP000675881"/>
    </source>
</evidence>
<dbReference type="AlphaFoldDB" id="A0A7R8HAK7"/>
<accession>A0A7R8HAK7</accession>
<keyword evidence="2" id="KW-1185">Reference proteome</keyword>
<protein>
    <submittedName>
        <fullName evidence="1">(salmon louse) hypothetical protein</fullName>
    </submittedName>
</protein>
<evidence type="ECO:0000313" key="1">
    <source>
        <dbReference type="EMBL" id="CAF2958010.1"/>
    </source>
</evidence>
<name>A0A7R8HAK7_LEPSM</name>